<keyword evidence="7" id="KW-1185">Reference proteome</keyword>
<feature type="domain" description="HTH tetR-type" evidence="5">
    <location>
        <begin position="245"/>
        <end position="305"/>
    </location>
</feature>
<evidence type="ECO:0000256" key="4">
    <source>
        <dbReference type="PROSITE-ProRule" id="PRU00335"/>
    </source>
</evidence>
<dbReference type="PRINTS" id="PR00455">
    <property type="entry name" value="HTHTETR"/>
</dbReference>
<evidence type="ECO:0000256" key="1">
    <source>
        <dbReference type="ARBA" id="ARBA00023015"/>
    </source>
</evidence>
<keyword evidence="1" id="KW-0805">Transcription regulation</keyword>
<organism evidence="6 7">
    <name type="scientific">Microvirga aerilata</name>
    <dbReference type="NCBI Taxonomy" id="670292"/>
    <lineage>
        <taxon>Bacteria</taxon>
        <taxon>Pseudomonadati</taxon>
        <taxon>Pseudomonadota</taxon>
        <taxon>Alphaproteobacteria</taxon>
        <taxon>Hyphomicrobiales</taxon>
        <taxon>Methylobacteriaceae</taxon>
        <taxon>Microvirga</taxon>
    </lineage>
</organism>
<evidence type="ECO:0000256" key="3">
    <source>
        <dbReference type="ARBA" id="ARBA00023163"/>
    </source>
</evidence>
<dbReference type="InterPro" id="IPR001647">
    <property type="entry name" value="HTH_TetR"/>
</dbReference>
<dbReference type="Gene3D" id="1.10.357.10">
    <property type="entry name" value="Tetracycline Repressor, domain 2"/>
    <property type="match status" value="2"/>
</dbReference>
<evidence type="ECO:0000256" key="2">
    <source>
        <dbReference type="ARBA" id="ARBA00023125"/>
    </source>
</evidence>
<dbReference type="PANTHER" id="PTHR30055:SF234">
    <property type="entry name" value="HTH-TYPE TRANSCRIPTIONAL REGULATOR BETI"/>
    <property type="match status" value="1"/>
</dbReference>
<keyword evidence="3" id="KW-0804">Transcription</keyword>
<dbReference type="SUPFAM" id="SSF48498">
    <property type="entry name" value="Tetracyclin repressor-like, C-terminal domain"/>
    <property type="match status" value="2"/>
</dbReference>
<dbReference type="Gene3D" id="1.10.10.60">
    <property type="entry name" value="Homeodomain-like"/>
    <property type="match status" value="2"/>
</dbReference>
<name>A0A936Z656_9HYPH</name>
<feature type="DNA-binding region" description="H-T-H motif" evidence="4">
    <location>
        <begin position="61"/>
        <end position="80"/>
    </location>
</feature>
<dbReference type="InterPro" id="IPR036271">
    <property type="entry name" value="Tet_transcr_reg_TetR-rel_C_sf"/>
</dbReference>
<evidence type="ECO:0000259" key="5">
    <source>
        <dbReference type="PROSITE" id="PS50977"/>
    </source>
</evidence>
<feature type="domain" description="HTH tetR-type" evidence="5">
    <location>
        <begin position="38"/>
        <end position="98"/>
    </location>
</feature>
<accession>A0A936Z656</accession>
<dbReference type="GO" id="GO:0000976">
    <property type="term" value="F:transcription cis-regulatory region binding"/>
    <property type="evidence" value="ECO:0007669"/>
    <property type="project" value="TreeGrafter"/>
</dbReference>
<keyword evidence="2 4" id="KW-0238">DNA-binding</keyword>
<dbReference type="InterPro" id="IPR009057">
    <property type="entry name" value="Homeodomain-like_sf"/>
</dbReference>
<comment type="caution">
    <text evidence="6">The sequence shown here is derived from an EMBL/GenBank/DDBJ whole genome shotgun (WGS) entry which is preliminary data.</text>
</comment>
<dbReference type="Proteomes" id="UP000605848">
    <property type="component" value="Unassembled WGS sequence"/>
</dbReference>
<dbReference type="EMBL" id="JAEQMY010000005">
    <property type="protein sequence ID" value="MBL0403356.1"/>
    <property type="molecule type" value="Genomic_DNA"/>
</dbReference>
<dbReference type="Pfam" id="PF00440">
    <property type="entry name" value="TetR_N"/>
    <property type="match status" value="2"/>
</dbReference>
<dbReference type="SUPFAM" id="SSF46689">
    <property type="entry name" value="Homeodomain-like"/>
    <property type="match status" value="2"/>
</dbReference>
<evidence type="ECO:0000313" key="6">
    <source>
        <dbReference type="EMBL" id="MBL0403356.1"/>
    </source>
</evidence>
<protein>
    <submittedName>
        <fullName evidence="6">TetR/AcrR family transcriptional regulator</fullName>
    </submittedName>
</protein>
<feature type="DNA-binding region" description="H-T-H motif" evidence="4">
    <location>
        <begin position="268"/>
        <end position="287"/>
    </location>
</feature>
<dbReference type="AlphaFoldDB" id="A0A936Z656"/>
<dbReference type="InterPro" id="IPR050109">
    <property type="entry name" value="HTH-type_TetR-like_transc_reg"/>
</dbReference>
<evidence type="ECO:0000313" key="7">
    <source>
        <dbReference type="Proteomes" id="UP000605848"/>
    </source>
</evidence>
<proteinExistence type="predicted"/>
<reference evidence="6" key="1">
    <citation type="submission" date="2021-01" db="EMBL/GenBank/DDBJ databases">
        <title>Microvirga sp.</title>
        <authorList>
            <person name="Kim M.K."/>
        </authorList>
    </citation>
    <scope>NUCLEOTIDE SEQUENCE</scope>
    <source>
        <strain evidence="6">5420S-16</strain>
    </source>
</reference>
<gene>
    <name evidence="6" type="ORF">JKG68_05210</name>
</gene>
<dbReference type="GO" id="GO:0003700">
    <property type="term" value="F:DNA-binding transcription factor activity"/>
    <property type="evidence" value="ECO:0007669"/>
    <property type="project" value="TreeGrafter"/>
</dbReference>
<sequence>MLGAERWVACAPASPARSREIVMTPSSSALPRQTKRYEQKRQAILDAAVRLFNQKGLKGTTLADVAQSVGLITNSVTYYYRKKEELATACLVRSIDVLEGMIAAALQEAAPEDRLRAILHLYCDKLAESASGDQPPLMSFSDMRSLTSPHAELVFGTYNQMFRHLRGLFELDSDPFLTRAHRNARTHLIISVMHGVRHWIDHYEPEDYRRVADRVSDILIGGLAAARSGWGPTVLPQMTWPSAEEVSPEAFLRSATILINEQGYRGASVEKISARLNVTKGSFYHHNDNKDDLIAACFERTFAVVRQVQRAAEANGETGWDHLCAATSELVRYQLSDQGPLLRISAFSALPEAMRGETKRTMDRLAQRFGSFVVDGMVDGSIRPLDPSVAAHMVDSIINAAVELEWWVPGITPVSAADLYAKPLFMGVFTPEAEAEAQPASTARIAATRASG</sequence>
<dbReference type="PANTHER" id="PTHR30055">
    <property type="entry name" value="HTH-TYPE TRANSCRIPTIONAL REGULATOR RUTR"/>
    <property type="match status" value="1"/>
</dbReference>
<dbReference type="PROSITE" id="PS50977">
    <property type="entry name" value="HTH_TETR_2"/>
    <property type="match status" value="2"/>
</dbReference>